<evidence type="ECO:0000313" key="4">
    <source>
        <dbReference type="Proteomes" id="UP001598201"/>
    </source>
</evidence>
<dbReference type="InterPro" id="IPR050116">
    <property type="entry name" value="DNA_polymerase-Y"/>
</dbReference>
<comment type="similarity">
    <text evidence="1">Belongs to the DNA polymerase type-Y family.</text>
</comment>
<dbReference type="Pfam" id="PF00817">
    <property type="entry name" value="IMS"/>
    <property type="match status" value="1"/>
</dbReference>
<dbReference type="SUPFAM" id="SSF56672">
    <property type="entry name" value="DNA/RNA polymerases"/>
    <property type="match status" value="1"/>
</dbReference>
<proteinExistence type="inferred from homology"/>
<gene>
    <name evidence="3" type="ORF">ACFPK4_26455</name>
</gene>
<feature type="domain" description="UmuC" evidence="2">
    <location>
        <begin position="1"/>
        <end position="135"/>
    </location>
</feature>
<dbReference type="Gene3D" id="3.30.70.270">
    <property type="match status" value="1"/>
</dbReference>
<evidence type="ECO:0000259" key="2">
    <source>
        <dbReference type="PROSITE" id="PS50173"/>
    </source>
</evidence>
<dbReference type="Proteomes" id="UP001598201">
    <property type="component" value="Unassembled WGS sequence"/>
</dbReference>
<dbReference type="Gene3D" id="1.10.150.20">
    <property type="entry name" value="5' to 3' exonuclease, C-terminal subdomain"/>
    <property type="match status" value="1"/>
</dbReference>
<dbReference type="InterPro" id="IPR001126">
    <property type="entry name" value="UmuC"/>
</dbReference>
<dbReference type="PANTHER" id="PTHR11076:SF34">
    <property type="entry name" value="PROTEIN UMUC"/>
    <property type="match status" value="1"/>
</dbReference>
<dbReference type="EMBL" id="JBHUCJ010000140">
    <property type="protein sequence ID" value="MFD3227080.1"/>
    <property type="molecule type" value="Genomic_DNA"/>
</dbReference>
<comment type="caution">
    <text evidence="3">The sequence shown here is derived from an EMBL/GenBank/DDBJ whole genome shotgun (WGS) entry which is preliminary data.</text>
</comment>
<dbReference type="PANTHER" id="PTHR11076">
    <property type="entry name" value="DNA REPAIR POLYMERASE UMUC / TRANSFERASE FAMILY MEMBER"/>
    <property type="match status" value="1"/>
</dbReference>
<dbReference type="PROSITE" id="PS50173">
    <property type="entry name" value="UMUC"/>
    <property type="match status" value="1"/>
</dbReference>
<sequence length="190" mass="20623">MIIFQAKDTIRAHQVTVFSSNYALYGDMSARCMTVLESLAPALTIYSIDEAFLHVAGIDAVESFEDYGRRVSDTVLQQTGLTCGIGAAQTMTLAKLANHAAKTWPTTGGVVDLTSRDRQRKLMALLPVNDVWGCGRQLTKKLATMGFTTTLQLADSNQALIRCTFGVVLERTVHELNGVPCISIEALPAK</sequence>
<keyword evidence="4" id="KW-1185">Reference proteome</keyword>
<evidence type="ECO:0000313" key="3">
    <source>
        <dbReference type="EMBL" id="MFD3227080.1"/>
    </source>
</evidence>
<dbReference type="RefSeq" id="WP_379672429.1">
    <property type="nucleotide sequence ID" value="NZ_JBHUCJ010000140.1"/>
</dbReference>
<dbReference type="InterPro" id="IPR043502">
    <property type="entry name" value="DNA/RNA_pol_sf"/>
</dbReference>
<dbReference type="InterPro" id="IPR043128">
    <property type="entry name" value="Rev_trsase/Diguanyl_cyclase"/>
</dbReference>
<organism evidence="3 4">
    <name type="scientific">Rahnella sp. (strain Y9602)</name>
    <dbReference type="NCBI Taxonomy" id="2703885"/>
    <lineage>
        <taxon>Bacteria</taxon>
        <taxon>Pseudomonadati</taxon>
        <taxon>Pseudomonadota</taxon>
        <taxon>Gammaproteobacteria</taxon>
        <taxon>Enterobacterales</taxon>
        <taxon>Yersiniaceae</taxon>
        <taxon>Rahnella</taxon>
    </lineage>
</organism>
<reference evidence="3 4" key="1">
    <citation type="submission" date="2024-09" db="EMBL/GenBank/DDBJ databases">
        <title>Genomes of Rahnella.</title>
        <authorList>
            <person name="Mnguni F.C."/>
            <person name="Shin G.Y."/>
            <person name="Coutinho T."/>
        </authorList>
    </citation>
    <scope>NUCLEOTIDE SEQUENCE [LARGE SCALE GENOMIC DNA]</scope>
    <source>
        <strain evidence="3 4">20WA0057</strain>
    </source>
</reference>
<name>A0ABW6CJF1_RAHSY</name>
<protein>
    <submittedName>
        <fullName evidence="3">ImpB/MucB/SamB family protein</fullName>
    </submittedName>
</protein>
<evidence type="ECO:0000256" key="1">
    <source>
        <dbReference type="ARBA" id="ARBA00010945"/>
    </source>
</evidence>
<accession>A0ABW6CJF1</accession>